<organism evidence="7 8">
    <name type="scientific">Candidatus Venteria ishoeyi</name>
    <dbReference type="NCBI Taxonomy" id="1899563"/>
    <lineage>
        <taxon>Bacteria</taxon>
        <taxon>Pseudomonadati</taxon>
        <taxon>Pseudomonadota</taxon>
        <taxon>Gammaproteobacteria</taxon>
        <taxon>Thiotrichales</taxon>
        <taxon>Thiotrichaceae</taxon>
        <taxon>Venteria</taxon>
    </lineage>
</organism>
<evidence type="ECO:0000256" key="2">
    <source>
        <dbReference type="ARBA" id="ARBA00012528"/>
    </source>
</evidence>
<dbReference type="EC" id="2.7.7.65" evidence="2"/>
<dbReference type="RefSeq" id="WP_103919973.1">
    <property type="nucleotide sequence ID" value="NZ_FMSV02000437.1"/>
</dbReference>
<evidence type="ECO:0000313" key="8">
    <source>
        <dbReference type="Proteomes" id="UP000236724"/>
    </source>
</evidence>
<dbReference type="PRINTS" id="PR00103">
    <property type="entry name" value="CAMPKINASE"/>
</dbReference>
<comment type="catalytic activity">
    <reaction evidence="3">
        <text>2 GTP = 3',3'-c-di-GMP + 2 diphosphate</text>
        <dbReference type="Rhea" id="RHEA:24898"/>
        <dbReference type="ChEBI" id="CHEBI:33019"/>
        <dbReference type="ChEBI" id="CHEBI:37565"/>
        <dbReference type="ChEBI" id="CHEBI:58805"/>
        <dbReference type="EC" id="2.7.7.65"/>
    </reaction>
</comment>
<evidence type="ECO:0000256" key="1">
    <source>
        <dbReference type="ARBA" id="ARBA00001946"/>
    </source>
</evidence>
<dbReference type="PROSITE" id="PS00889">
    <property type="entry name" value="CNMP_BINDING_2"/>
    <property type="match status" value="1"/>
</dbReference>
<dbReference type="PANTHER" id="PTHR45138">
    <property type="entry name" value="REGULATORY COMPONENTS OF SENSORY TRANSDUCTION SYSTEM"/>
    <property type="match status" value="1"/>
</dbReference>
<dbReference type="InterPro" id="IPR018488">
    <property type="entry name" value="cNMP-bd_CS"/>
</dbReference>
<dbReference type="InterPro" id="IPR000595">
    <property type="entry name" value="cNMP-bd_dom"/>
</dbReference>
<evidence type="ECO:0000259" key="6">
    <source>
        <dbReference type="PROSITE" id="PS50887"/>
    </source>
</evidence>
<keyword evidence="4" id="KW-0175">Coiled coil</keyword>
<dbReference type="InterPro" id="IPR029787">
    <property type="entry name" value="Nucleotide_cyclase"/>
</dbReference>
<dbReference type="PROSITE" id="PS50887">
    <property type="entry name" value="GGDEF"/>
    <property type="match status" value="1"/>
</dbReference>
<name>A0A1H6F7P0_9GAMM</name>
<dbReference type="InterPro" id="IPR014710">
    <property type="entry name" value="RmlC-like_jellyroll"/>
</dbReference>
<dbReference type="FunFam" id="3.30.70.270:FF:000001">
    <property type="entry name" value="Diguanylate cyclase domain protein"/>
    <property type="match status" value="1"/>
</dbReference>
<feature type="domain" description="GGDEF" evidence="6">
    <location>
        <begin position="195"/>
        <end position="325"/>
    </location>
</feature>
<dbReference type="InterPro" id="IPR018490">
    <property type="entry name" value="cNMP-bd_dom_sf"/>
</dbReference>
<dbReference type="SUPFAM" id="SSF55073">
    <property type="entry name" value="Nucleotide cyclase"/>
    <property type="match status" value="1"/>
</dbReference>
<dbReference type="AlphaFoldDB" id="A0A1H6F7P0"/>
<feature type="domain" description="Cyclic nucleotide-binding" evidence="5">
    <location>
        <begin position="14"/>
        <end position="105"/>
    </location>
</feature>
<dbReference type="SUPFAM" id="SSF51206">
    <property type="entry name" value="cAMP-binding domain-like"/>
    <property type="match status" value="1"/>
</dbReference>
<dbReference type="Proteomes" id="UP000236724">
    <property type="component" value="Unassembled WGS sequence"/>
</dbReference>
<reference evidence="7 8" key="1">
    <citation type="submission" date="2016-10" db="EMBL/GenBank/DDBJ databases">
        <authorList>
            <person name="de Groot N.N."/>
        </authorList>
    </citation>
    <scope>NUCLEOTIDE SEQUENCE [LARGE SCALE GENOMIC DNA]</scope>
    <source>
        <strain evidence="7">MBHS1</strain>
    </source>
</reference>
<evidence type="ECO:0000256" key="3">
    <source>
        <dbReference type="ARBA" id="ARBA00034247"/>
    </source>
</evidence>
<dbReference type="InterPro" id="IPR050469">
    <property type="entry name" value="Diguanylate_Cyclase"/>
</dbReference>
<dbReference type="SMART" id="SM00100">
    <property type="entry name" value="cNMP"/>
    <property type="match status" value="1"/>
</dbReference>
<evidence type="ECO:0000313" key="7">
    <source>
        <dbReference type="EMBL" id="SEH06148.1"/>
    </source>
</evidence>
<dbReference type="InterPro" id="IPR000160">
    <property type="entry name" value="GGDEF_dom"/>
</dbReference>
<feature type="coiled-coil region" evidence="4">
    <location>
        <begin position="125"/>
        <end position="152"/>
    </location>
</feature>
<gene>
    <name evidence="7" type="primary">pleD_5</name>
    <name evidence="7" type="ORF">MBHS_02003</name>
</gene>
<dbReference type="OrthoDB" id="5621267at2"/>
<evidence type="ECO:0000256" key="4">
    <source>
        <dbReference type="SAM" id="Coils"/>
    </source>
</evidence>
<dbReference type="GO" id="GO:0052621">
    <property type="term" value="F:diguanylate cyclase activity"/>
    <property type="evidence" value="ECO:0007669"/>
    <property type="project" value="UniProtKB-EC"/>
</dbReference>
<dbReference type="EMBL" id="FMSV02000437">
    <property type="protein sequence ID" value="SEH06148.1"/>
    <property type="molecule type" value="Genomic_DNA"/>
</dbReference>
<protein>
    <recommendedName>
        <fullName evidence="2">diguanylate cyclase</fullName>
        <ecNumber evidence="2">2.7.7.65</ecNumber>
    </recommendedName>
</protein>
<dbReference type="PANTHER" id="PTHR45138:SF9">
    <property type="entry name" value="DIGUANYLATE CYCLASE DGCM-RELATED"/>
    <property type="match status" value="1"/>
</dbReference>
<keyword evidence="8" id="KW-1185">Reference proteome</keyword>
<dbReference type="PROSITE" id="PS50042">
    <property type="entry name" value="CNMP_BINDING_3"/>
    <property type="match status" value="1"/>
</dbReference>
<evidence type="ECO:0000259" key="5">
    <source>
        <dbReference type="PROSITE" id="PS50042"/>
    </source>
</evidence>
<dbReference type="Gene3D" id="2.60.120.10">
    <property type="entry name" value="Jelly Rolls"/>
    <property type="match status" value="1"/>
</dbReference>
<sequence length="325" mass="37142">MANACKKPEFSIFEQQQLLQGSELRQVKMGEVLFTQGETGDCMYWLESGEIEILFKEGQSGKRLQSDAYFGELALLTGGSTRSATAVATRNSQLRVIQQQRLQEIQQSHPQMLCQLLQRTCAYLIEHENSLLADLSEQNRSLTQALDYLRRTRDELDASEIRANTDELTQLYNRRCFEQRMHYLFSAEYNKGKNPQLAVLIFDLDRFKAINDTHGHTAGDTVLKCLARLLRSCCRNNDFPCRLGGDEFIVLLPDTQQKEAFGMAELLYDAMRTLKIRIPTTTIQVTVSIGLTLYRAGDTTKMLMERTDQALHRAKQQGRDQIVEV</sequence>
<comment type="cofactor">
    <cofactor evidence="1">
        <name>Mg(2+)</name>
        <dbReference type="ChEBI" id="CHEBI:18420"/>
    </cofactor>
</comment>
<dbReference type="InterPro" id="IPR043128">
    <property type="entry name" value="Rev_trsase/Diguanyl_cyclase"/>
</dbReference>
<accession>A0A1H6F7P0</accession>
<dbReference type="NCBIfam" id="TIGR00254">
    <property type="entry name" value="GGDEF"/>
    <property type="match status" value="1"/>
</dbReference>
<dbReference type="SMART" id="SM00267">
    <property type="entry name" value="GGDEF"/>
    <property type="match status" value="1"/>
</dbReference>
<dbReference type="Pfam" id="PF00990">
    <property type="entry name" value="GGDEF"/>
    <property type="match status" value="1"/>
</dbReference>
<dbReference type="Gene3D" id="3.30.70.270">
    <property type="match status" value="1"/>
</dbReference>
<dbReference type="Pfam" id="PF00027">
    <property type="entry name" value="cNMP_binding"/>
    <property type="match status" value="1"/>
</dbReference>
<dbReference type="CDD" id="cd01949">
    <property type="entry name" value="GGDEF"/>
    <property type="match status" value="1"/>
</dbReference>
<dbReference type="CDD" id="cd00038">
    <property type="entry name" value="CAP_ED"/>
    <property type="match status" value="1"/>
</dbReference>
<proteinExistence type="predicted"/>